<dbReference type="AlphaFoldDB" id="A0A5B9WHM3"/>
<feature type="domain" description="NAD-dependent epimerase/dehydratase" evidence="1">
    <location>
        <begin position="66"/>
        <end position="209"/>
    </location>
</feature>
<geneLocation type="plasmid" evidence="3">
    <name>pojf2_1</name>
</geneLocation>
<protein>
    <recommendedName>
        <fullName evidence="1">NAD-dependent epimerase/dehydratase domain-containing protein</fullName>
    </recommendedName>
</protein>
<keyword evidence="2" id="KW-0614">Plasmid</keyword>
<dbReference type="Pfam" id="PF01370">
    <property type="entry name" value="Epimerase"/>
    <property type="match status" value="1"/>
</dbReference>
<dbReference type="Proteomes" id="UP000324233">
    <property type="component" value="Plasmid pOJF2_1"/>
</dbReference>
<dbReference type="InterPro" id="IPR001509">
    <property type="entry name" value="Epimerase_deHydtase"/>
</dbReference>
<organism evidence="2 3">
    <name type="scientific">Aquisphaera giovannonii</name>
    <dbReference type="NCBI Taxonomy" id="406548"/>
    <lineage>
        <taxon>Bacteria</taxon>
        <taxon>Pseudomonadati</taxon>
        <taxon>Planctomycetota</taxon>
        <taxon>Planctomycetia</taxon>
        <taxon>Isosphaerales</taxon>
        <taxon>Isosphaeraceae</taxon>
        <taxon>Aquisphaera</taxon>
    </lineage>
</organism>
<dbReference type="RefSeq" id="WP_148599156.1">
    <property type="nucleotide sequence ID" value="NZ_CP042998.1"/>
</dbReference>
<dbReference type="Gene3D" id="3.40.50.720">
    <property type="entry name" value="NAD(P)-binding Rossmann-like Domain"/>
    <property type="match status" value="1"/>
</dbReference>
<evidence type="ECO:0000313" key="2">
    <source>
        <dbReference type="EMBL" id="QEH39270.1"/>
    </source>
</evidence>
<dbReference type="KEGG" id="agv:OJF2_78850"/>
<dbReference type="OrthoDB" id="9785845at2"/>
<sequence>MTVEASIGDLQSIRDVDQLDDLLSTPTPGVVDAFAKLDGDLIFLGVAGKMGPTLAWMARRAFDAAGRSDRRVIGVARFSSAGSEEWLRERGIETIRSDLLDPGTLERLPDAPNIVSMFAMKFGATGQEARTWAMNAYLPGLVAARYRGSRIVAFSTGNVYGLEPVTGRGSKESDPPRPVGEYGMSCLGRERILEHQSRALGIPMALIRLNYAVEMRYGVLVDLGRKVLAGETVDLAMGHFNAIWQGDANAMTLRAFGHLASPPTVFNVTGPEVLSVRRVAERFAQLLGRPVRFHGAEAPDALLSDARKAIHLFGPPRIDADRLIDLTADWLMKGGPTLDRPTHFEARDGRF</sequence>
<dbReference type="InterPro" id="IPR036291">
    <property type="entry name" value="NAD(P)-bd_dom_sf"/>
</dbReference>
<dbReference type="EMBL" id="CP042998">
    <property type="protein sequence ID" value="QEH39270.1"/>
    <property type="molecule type" value="Genomic_DNA"/>
</dbReference>
<dbReference type="SUPFAM" id="SSF51735">
    <property type="entry name" value="NAD(P)-binding Rossmann-fold domains"/>
    <property type="match status" value="1"/>
</dbReference>
<reference evidence="2 3" key="1">
    <citation type="submission" date="2019-08" db="EMBL/GenBank/DDBJ databases">
        <title>Deep-cultivation of Planctomycetes and their phenomic and genomic characterization uncovers novel biology.</title>
        <authorList>
            <person name="Wiegand S."/>
            <person name="Jogler M."/>
            <person name="Boedeker C."/>
            <person name="Pinto D."/>
            <person name="Vollmers J."/>
            <person name="Rivas-Marin E."/>
            <person name="Kohn T."/>
            <person name="Peeters S.H."/>
            <person name="Heuer A."/>
            <person name="Rast P."/>
            <person name="Oberbeckmann S."/>
            <person name="Bunk B."/>
            <person name="Jeske O."/>
            <person name="Meyerdierks A."/>
            <person name="Storesund J.E."/>
            <person name="Kallscheuer N."/>
            <person name="Luecker S."/>
            <person name="Lage O.M."/>
            <person name="Pohl T."/>
            <person name="Merkel B.J."/>
            <person name="Hornburger P."/>
            <person name="Mueller R.-W."/>
            <person name="Bruemmer F."/>
            <person name="Labrenz M."/>
            <person name="Spormann A.M."/>
            <person name="Op den Camp H."/>
            <person name="Overmann J."/>
            <person name="Amann R."/>
            <person name="Jetten M.S.M."/>
            <person name="Mascher T."/>
            <person name="Medema M.H."/>
            <person name="Devos D.P."/>
            <person name="Kaster A.-K."/>
            <person name="Ovreas L."/>
            <person name="Rohde M."/>
            <person name="Galperin M.Y."/>
            <person name="Jogler C."/>
        </authorList>
    </citation>
    <scope>NUCLEOTIDE SEQUENCE [LARGE SCALE GENOMIC DNA]</scope>
    <source>
        <strain evidence="2 3">OJF2</strain>
        <plasmid evidence="3">pojf2_1</plasmid>
    </source>
</reference>
<gene>
    <name evidence="2" type="ORF">OJF2_78850</name>
</gene>
<accession>A0A5B9WHM3</accession>
<name>A0A5B9WHM3_9BACT</name>
<evidence type="ECO:0000259" key="1">
    <source>
        <dbReference type="Pfam" id="PF01370"/>
    </source>
</evidence>
<evidence type="ECO:0000313" key="3">
    <source>
        <dbReference type="Proteomes" id="UP000324233"/>
    </source>
</evidence>
<keyword evidence="3" id="KW-1185">Reference proteome</keyword>
<proteinExistence type="predicted"/>